<feature type="repeat" description="PPR" evidence="3">
    <location>
        <begin position="432"/>
        <end position="466"/>
    </location>
</feature>
<dbReference type="EMBL" id="JABFOF010000003">
    <property type="protein sequence ID" value="KAG2401094.1"/>
    <property type="molecule type" value="Genomic_DNA"/>
</dbReference>
<protein>
    <submittedName>
        <fullName evidence="6">Putative pentatricopeptide repeat-containing protein</fullName>
    </submittedName>
</protein>
<feature type="repeat" description="PPR" evidence="3">
    <location>
        <begin position="207"/>
        <end position="241"/>
    </location>
</feature>
<feature type="repeat" description="PPR" evidence="3">
    <location>
        <begin position="537"/>
        <end position="571"/>
    </location>
</feature>
<dbReference type="Proteomes" id="UP000743370">
    <property type="component" value="Unassembled WGS sequence"/>
</dbReference>
<feature type="repeat" description="PPR" evidence="3">
    <location>
        <begin position="712"/>
        <end position="746"/>
    </location>
</feature>
<dbReference type="GO" id="GO:0003729">
    <property type="term" value="F:mRNA binding"/>
    <property type="evidence" value="ECO:0007669"/>
    <property type="project" value="TreeGrafter"/>
</dbReference>
<dbReference type="AlphaFoldDB" id="A0A8T0KN12"/>
<dbReference type="PROSITE" id="PS51375">
    <property type="entry name" value="PPR"/>
    <property type="match status" value="12"/>
</dbReference>
<evidence type="ECO:0000256" key="1">
    <source>
        <dbReference type="ARBA" id="ARBA00007626"/>
    </source>
</evidence>
<evidence type="ECO:0000313" key="7">
    <source>
        <dbReference type="Proteomes" id="UP000743370"/>
    </source>
</evidence>
<dbReference type="SUPFAM" id="SSF81901">
    <property type="entry name" value="HCP-like"/>
    <property type="match status" value="1"/>
</dbReference>
<feature type="repeat" description="PPR" evidence="3">
    <location>
        <begin position="572"/>
        <end position="606"/>
    </location>
</feature>
<dbReference type="Pfam" id="PF13041">
    <property type="entry name" value="PPR_2"/>
    <property type="match status" value="3"/>
</dbReference>
<feature type="repeat" description="PPR" evidence="3">
    <location>
        <begin position="467"/>
        <end position="501"/>
    </location>
</feature>
<evidence type="ECO:0000256" key="4">
    <source>
        <dbReference type="SAM" id="MobiDB-lite"/>
    </source>
</evidence>
<dbReference type="Pfam" id="PF13812">
    <property type="entry name" value="PPR_3"/>
    <property type="match status" value="1"/>
</dbReference>
<feature type="repeat" description="PPR" evidence="3">
    <location>
        <begin position="172"/>
        <end position="206"/>
    </location>
</feature>
<sequence>MLDGDAGDGGRELEIRGVSMKMDYDSPEDEDPDRGNQGGIIKDYLDERSKPNVGNTNAGGDRTAIITNMFVIGAVLFELARWSSSVLFIEHCRTLFGRTFNPYNIKVMTSRERPRRLQMNKNVMQMSIGSAPCSFTPGALGFLIRCLGEVGLAQEAHHLFDEMRVKGLCVPNVYCYNCLLEALSKAGEVDLVEARLEEMKGFGWEFDKFTLTPVVQAYCKARRFDQALRVYDGMKEKGLIDARVCSMLALSFSKWGDVDKAFELVERMDGQGVRLSEKTFCVLIHGFVKEDRVDRALQLFEKMCRVGFTPPVSLFDVLIGGLCKSNDAQRALSLLSEMKQFGVAPDVGIFTKLISAFPDRSVITKLLEEVLEDKEEKILVLIYNAVLTCYVNEEQVDEACRLLQMMIQSKFSDLDLALSLFNDLKQFVGRPSVLIYNNLINGLCDSDRLDESRELLRDMKESEIEPTHFTYNSIYGCLCKRKDVVGAIDMLKVMRACGHEPWIKNSTLLVKELCDRGRAVEACDFLDSMVQLGFLPDIVSYSAAMGGLIKIQEVDRALNLLRDLCSRGHCPDVVAFNIVIRGLCKVNRVAEAEKLLDEIVVKGLCPSVVTYSLLIDSWSKSGSVDRAMSLLSKMSEEDREPNVVTYSTLVDGFCREERPDDALLVWKEMERKGCSPNRVAFMALIYGLCICKRPSAALHYLREMEQKEMKPDSFIYIALLSAFLSDMDLASAFEIFKEMVYSGFFPESHDKSYPVVMDAIDKFSKDHRTSSGWPDVGLLLLNYNILGPCLSWSHFFKSKSDLEVWGEWRAFWCEENETLSVQRCWSLLGLPRKGRVTLLEEEVKIFKRILHDAKTDRSSMSDLDDRSCHVLSGVRSNVGLVNVRSCASINSVRPNSARLRVTTLVPIVPTKSNSVRPNSVRPMVYDLVSLNEWWIVSVVVAGPGKLYRVMGSNPIHGESLYASDEGYTCTCPGKLLIRVMEGDLCTYSGNLPIE</sequence>
<evidence type="ECO:0000259" key="5">
    <source>
        <dbReference type="Pfam" id="PF23276"/>
    </source>
</evidence>
<dbReference type="InterPro" id="IPR057027">
    <property type="entry name" value="TPR_mt"/>
</dbReference>
<evidence type="ECO:0000256" key="3">
    <source>
        <dbReference type="PROSITE-ProRule" id="PRU00708"/>
    </source>
</evidence>
<dbReference type="PANTHER" id="PTHR47933:SF45">
    <property type="entry name" value="PENTACOTRIPEPTIDE-REPEAT REGION OF PRORP DOMAIN-CONTAINING PROTEIN"/>
    <property type="match status" value="1"/>
</dbReference>
<name>A0A8T0KN12_PHAAN</name>
<dbReference type="Pfam" id="PF01535">
    <property type="entry name" value="PPR"/>
    <property type="match status" value="3"/>
</dbReference>
<feature type="repeat" description="PPR" evidence="3">
    <location>
        <begin position="607"/>
        <end position="641"/>
    </location>
</feature>
<accession>A0A8T0KN12</accession>
<dbReference type="Pfam" id="PF23276">
    <property type="entry name" value="TPR_24"/>
    <property type="match status" value="1"/>
</dbReference>
<reference evidence="6 7" key="1">
    <citation type="submission" date="2020-05" db="EMBL/GenBank/DDBJ databases">
        <title>Vigna angularis (adzuki bean) Var. LongXiaoDou No. 4 denovo assembly.</title>
        <authorList>
            <person name="Xiang H."/>
        </authorList>
    </citation>
    <scope>NUCLEOTIDE SEQUENCE [LARGE SCALE GENOMIC DNA]</scope>
    <source>
        <tissue evidence="6">Leaf</tissue>
    </source>
</reference>
<feature type="domain" description="Pentatricopeptide repeat-containing protein-mitochondrial" evidence="5">
    <location>
        <begin position="180"/>
        <end position="302"/>
    </location>
</feature>
<feature type="repeat" description="PPR" evidence="3">
    <location>
        <begin position="677"/>
        <end position="711"/>
    </location>
</feature>
<dbReference type="InterPro" id="IPR011990">
    <property type="entry name" value="TPR-like_helical_dom_sf"/>
</dbReference>
<feature type="repeat" description="PPR" evidence="3">
    <location>
        <begin position="642"/>
        <end position="676"/>
    </location>
</feature>
<evidence type="ECO:0000313" key="6">
    <source>
        <dbReference type="EMBL" id="KAG2401094.1"/>
    </source>
</evidence>
<dbReference type="InterPro" id="IPR051240">
    <property type="entry name" value="Mito_RNA-Proc/Resp"/>
</dbReference>
<evidence type="ECO:0000256" key="2">
    <source>
        <dbReference type="ARBA" id="ARBA00022737"/>
    </source>
</evidence>
<comment type="caution">
    <text evidence="6">The sequence shown here is derived from an EMBL/GenBank/DDBJ whole genome shotgun (WGS) entry which is preliminary data.</text>
</comment>
<proteinExistence type="inferred from homology"/>
<feature type="region of interest" description="Disordered" evidence="4">
    <location>
        <begin position="17"/>
        <end position="56"/>
    </location>
</feature>
<feature type="repeat" description="PPR" evidence="3">
    <location>
        <begin position="311"/>
        <end position="345"/>
    </location>
</feature>
<gene>
    <name evidence="6" type="ORF">HKW66_Vig0198700</name>
</gene>
<dbReference type="InterPro" id="IPR002885">
    <property type="entry name" value="PPR_rpt"/>
</dbReference>
<keyword evidence="2" id="KW-0677">Repeat</keyword>
<dbReference type="NCBIfam" id="TIGR00756">
    <property type="entry name" value="PPR"/>
    <property type="match status" value="14"/>
</dbReference>
<comment type="similarity">
    <text evidence="1">Belongs to the PPR family. P subfamily.</text>
</comment>
<dbReference type="PANTHER" id="PTHR47933">
    <property type="entry name" value="PENTATRICOPEPTIDE REPEAT-CONTAINING PROTEIN 1, MITOCHONDRIAL"/>
    <property type="match status" value="1"/>
</dbReference>
<organism evidence="6 7">
    <name type="scientific">Phaseolus angularis</name>
    <name type="common">Azuki bean</name>
    <name type="synonym">Vigna angularis</name>
    <dbReference type="NCBI Taxonomy" id="3914"/>
    <lineage>
        <taxon>Eukaryota</taxon>
        <taxon>Viridiplantae</taxon>
        <taxon>Streptophyta</taxon>
        <taxon>Embryophyta</taxon>
        <taxon>Tracheophyta</taxon>
        <taxon>Spermatophyta</taxon>
        <taxon>Magnoliopsida</taxon>
        <taxon>eudicotyledons</taxon>
        <taxon>Gunneridae</taxon>
        <taxon>Pentapetalae</taxon>
        <taxon>rosids</taxon>
        <taxon>fabids</taxon>
        <taxon>Fabales</taxon>
        <taxon>Fabaceae</taxon>
        <taxon>Papilionoideae</taxon>
        <taxon>50 kb inversion clade</taxon>
        <taxon>NPAAA clade</taxon>
        <taxon>indigoferoid/millettioid clade</taxon>
        <taxon>Phaseoleae</taxon>
        <taxon>Vigna</taxon>
    </lineage>
</organism>
<feature type="repeat" description="PPR" evidence="3">
    <location>
        <begin position="276"/>
        <end position="310"/>
    </location>
</feature>
<dbReference type="Gene3D" id="1.25.40.10">
    <property type="entry name" value="Tetratricopeptide repeat domain"/>
    <property type="match status" value="6"/>
</dbReference>